<keyword evidence="2" id="KW-1133">Transmembrane helix</keyword>
<dbReference type="EMBL" id="JACHMQ010000001">
    <property type="protein sequence ID" value="MBB6395072.1"/>
    <property type="molecule type" value="Genomic_DNA"/>
</dbReference>
<name>A0A7X0KY63_9ACTN</name>
<evidence type="ECO:0008006" key="5">
    <source>
        <dbReference type="Google" id="ProtNLM"/>
    </source>
</evidence>
<evidence type="ECO:0000256" key="1">
    <source>
        <dbReference type="SAM" id="MobiDB-lite"/>
    </source>
</evidence>
<evidence type="ECO:0000313" key="4">
    <source>
        <dbReference type="Proteomes" id="UP000546324"/>
    </source>
</evidence>
<evidence type="ECO:0000256" key="2">
    <source>
        <dbReference type="SAM" id="Phobius"/>
    </source>
</evidence>
<feature type="region of interest" description="Disordered" evidence="1">
    <location>
        <begin position="123"/>
        <end position="162"/>
    </location>
</feature>
<protein>
    <recommendedName>
        <fullName evidence="5">Serine/threonine protein kinase</fullName>
    </recommendedName>
</protein>
<evidence type="ECO:0000313" key="3">
    <source>
        <dbReference type="EMBL" id="MBB6395072.1"/>
    </source>
</evidence>
<feature type="compositionally biased region" description="Pro residues" evidence="1">
    <location>
        <begin position="219"/>
        <end position="241"/>
    </location>
</feature>
<feature type="compositionally biased region" description="Gly residues" evidence="1">
    <location>
        <begin position="245"/>
        <end position="254"/>
    </location>
</feature>
<feature type="transmembrane region" description="Helical" evidence="2">
    <location>
        <begin position="168"/>
        <end position="191"/>
    </location>
</feature>
<comment type="caution">
    <text evidence="3">The sequence shown here is derived from an EMBL/GenBank/DDBJ whole genome shotgun (WGS) entry which is preliminary data.</text>
</comment>
<keyword evidence="2" id="KW-0472">Membrane</keyword>
<sequence length="254" mass="25306">MSRPLPPGDPAQLGPFRLAARLSESAAGIVFLGVDGEGRRASVAVLNRGAAGDAAARDRFRAAINAAVPGPGRGPGGVGSGEGAPVVAAQPDGPAPWVATSYEVDRVGAERFLEPVAFQGSGRGRWGGRRRGPQFQPYWLGSGEPALEGPRPVPGGVGGGERAPERSLVAAVVGLAAVLLVLALLMGVLFACQPVAKEPPPPPPEPTPSIRGPERSPVPTTPAPSPSVPPRSPGPSSPAPSPSSGSGGGDGAPL</sequence>
<proteinExistence type="predicted"/>
<dbReference type="Proteomes" id="UP000546324">
    <property type="component" value="Unassembled WGS sequence"/>
</dbReference>
<accession>A0A7X0KY63</accession>
<feature type="compositionally biased region" description="Pro residues" evidence="1">
    <location>
        <begin position="197"/>
        <end position="207"/>
    </location>
</feature>
<keyword evidence="4" id="KW-1185">Reference proteome</keyword>
<gene>
    <name evidence="3" type="ORF">BKA00_001986</name>
</gene>
<reference evidence="3 4" key="1">
    <citation type="submission" date="2020-08" db="EMBL/GenBank/DDBJ databases">
        <title>Sequencing the genomes of 1000 actinobacteria strains.</title>
        <authorList>
            <person name="Klenk H.-P."/>
        </authorList>
    </citation>
    <scope>NUCLEOTIDE SEQUENCE [LARGE SCALE GENOMIC DNA]</scope>
    <source>
        <strain evidence="3 4">DSM 43675</strain>
    </source>
</reference>
<feature type="region of interest" description="Disordered" evidence="1">
    <location>
        <begin position="196"/>
        <end position="254"/>
    </location>
</feature>
<dbReference type="AlphaFoldDB" id="A0A7X0KY63"/>
<keyword evidence="2" id="KW-0812">Transmembrane</keyword>
<organism evidence="3 4">
    <name type="scientific">Actinomadura coerulea</name>
    <dbReference type="NCBI Taxonomy" id="46159"/>
    <lineage>
        <taxon>Bacteria</taxon>
        <taxon>Bacillati</taxon>
        <taxon>Actinomycetota</taxon>
        <taxon>Actinomycetes</taxon>
        <taxon>Streptosporangiales</taxon>
        <taxon>Thermomonosporaceae</taxon>
        <taxon>Actinomadura</taxon>
    </lineage>
</organism>